<gene>
    <name evidence="1" type="ORF">SDC9_53762</name>
</gene>
<accession>A0A644WU50</accession>
<protein>
    <recommendedName>
        <fullName evidence="2">ArnR1-like winged helix-turn-helix domain-containing protein</fullName>
    </recommendedName>
</protein>
<comment type="caution">
    <text evidence="1">The sequence shown here is derived from an EMBL/GenBank/DDBJ whole genome shotgun (WGS) entry which is preliminary data.</text>
</comment>
<name>A0A644WU50_9ZZZZ</name>
<proteinExistence type="predicted"/>
<evidence type="ECO:0008006" key="2">
    <source>
        <dbReference type="Google" id="ProtNLM"/>
    </source>
</evidence>
<evidence type="ECO:0000313" key="1">
    <source>
        <dbReference type="EMBL" id="MPM07456.1"/>
    </source>
</evidence>
<reference evidence="1" key="1">
    <citation type="submission" date="2019-08" db="EMBL/GenBank/DDBJ databases">
        <authorList>
            <person name="Kucharzyk K."/>
            <person name="Murdoch R.W."/>
            <person name="Higgins S."/>
            <person name="Loffler F."/>
        </authorList>
    </citation>
    <scope>NUCLEOTIDE SEQUENCE</scope>
</reference>
<dbReference type="AlphaFoldDB" id="A0A644WU50"/>
<sequence length="111" mass="12917">MITRKLGEQDLTMTTLYILYTKGNMITSQLKDEIIRLLNPQGENLDPLENRADSKITQIIRNMISHKDNTTNIIYKNLINYNEHTGVLSITARGIQHLESFMTRKLIEEIR</sequence>
<organism evidence="1">
    <name type="scientific">bioreactor metagenome</name>
    <dbReference type="NCBI Taxonomy" id="1076179"/>
    <lineage>
        <taxon>unclassified sequences</taxon>
        <taxon>metagenomes</taxon>
        <taxon>ecological metagenomes</taxon>
    </lineage>
</organism>
<dbReference type="EMBL" id="VSSQ01001337">
    <property type="protein sequence ID" value="MPM07456.1"/>
    <property type="molecule type" value="Genomic_DNA"/>
</dbReference>